<dbReference type="PROSITE" id="PS50234">
    <property type="entry name" value="VWFA"/>
    <property type="match status" value="1"/>
</dbReference>
<dbReference type="Proteomes" id="UP000663891">
    <property type="component" value="Unassembled WGS sequence"/>
</dbReference>
<evidence type="ECO:0000313" key="4">
    <source>
        <dbReference type="Proteomes" id="UP000663891"/>
    </source>
</evidence>
<accession>A0A815KX85</accession>
<dbReference type="InterPro" id="IPR052969">
    <property type="entry name" value="Thr-specific_kinase-like"/>
</dbReference>
<dbReference type="GO" id="GO:0005737">
    <property type="term" value="C:cytoplasm"/>
    <property type="evidence" value="ECO:0007669"/>
    <property type="project" value="TreeGrafter"/>
</dbReference>
<dbReference type="PANTHER" id="PTHR47763:SF1">
    <property type="entry name" value="DUF659 DOMAIN-CONTAINING PROTEIN"/>
    <property type="match status" value="1"/>
</dbReference>
<dbReference type="SUPFAM" id="SSF53300">
    <property type="entry name" value="vWA-like"/>
    <property type="match status" value="1"/>
</dbReference>
<evidence type="ECO:0000313" key="2">
    <source>
        <dbReference type="EMBL" id="CAF1401543.1"/>
    </source>
</evidence>
<sequence>MTTSIDIAVCLDRSSSIAFYSKQIRSSLRSILNRALSCHQSDVRMALIEFQSHSHHWRTNIHPFTSSGDEFQEWIDAIEIENGNFNENKAIVDALGATLTLDWRPNNNINRYHEKLVILITDGAPCSLLDDTCACNSNDLWRLSDEFEKQDITLVVIGIEPSIIIYDDFYCALANKTGGIYLPFINATRVLSSVIQGAILGEDTLSQLFRRLDIHNDIEYNSLYHYKYVQKRVDFMMEYCRTMADIRKWLYPVHHPSTEYITGGMNVDDGDDDNFEPGSPSLETNYLLCPSINIYFTPITDDEGYRTRLPTTASGDSSFNVVGSSPVSSIRTDLDLYSEIDDDCF</sequence>
<dbReference type="Gene3D" id="3.40.50.410">
    <property type="entry name" value="von Willebrand factor, type A domain"/>
    <property type="match status" value="1"/>
</dbReference>
<dbReference type="AlphaFoldDB" id="A0A815KX85"/>
<dbReference type="InterPro" id="IPR036465">
    <property type="entry name" value="vWFA_dom_sf"/>
</dbReference>
<dbReference type="Proteomes" id="UP000663881">
    <property type="component" value="Unassembled WGS sequence"/>
</dbReference>
<gene>
    <name evidence="3" type="ORF">OKA104_LOCUS17019</name>
    <name evidence="2" type="ORF">VCS650_LOCUS36522</name>
</gene>
<feature type="domain" description="VWFA" evidence="1">
    <location>
        <begin position="6"/>
        <end position="212"/>
    </location>
</feature>
<dbReference type="EMBL" id="CAJOAY010000997">
    <property type="protein sequence ID" value="CAF3774634.1"/>
    <property type="molecule type" value="Genomic_DNA"/>
</dbReference>
<dbReference type="Pfam" id="PF00092">
    <property type="entry name" value="VWA"/>
    <property type="match status" value="1"/>
</dbReference>
<organism evidence="2 4">
    <name type="scientific">Adineta steineri</name>
    <dbReference type="NCBI Taxonomy" id="433720"/>
    <lineage>
        <taxon>Eukaryota</taxon>
        <taxon>Metazoa</taxon>
        <taxon>Spiralia</taxon>
        <taxon>Gnathifera</taxon>
        <taxon>Rotifera</taxon>
        <taxon>Eurotatoria</taxon>
        <taxon>Bdelloidea</taxon>
        <taxon>Adinetida</taxon>
        <taxon>Adinetidae</taxon>
        <taxon>Adineta</taxon>
    </lineage>
</organism>
<dbReference type="OrthoDB" id="9977491at2759"/>
<dbReference type="CDD" id="cd00198">
    <property type="entry name" value="vWFA"/>
    <property type="match status" value="1"/>
</dbReference>
<protein>
    <recommendedName>
        <fullName evidence="1">VWFA domain-containing protein</fullName>
    </recommendedName>
</protein>
<comment type="caution">
    <text evidence="2">The sequence shown here is derived from an EMBL/GenBank/DDBJ whole genome shotgun (WGS) entry which is preliminary data.</text>
</comment>
<dbReference type="PANTHER" id="PTHR47763">
    <property type="entry name" value="ALPHA-PROTEIN KINASE VWKA"/>
    <property type="match status" value="1"/>
</dbReference>
<evidence type="ECO:0000259" key="1">
    <source>
        <dbReference type="PROSITE" id="PS50234"/>
    </source>
</evidence>
<name>A0A815KX85_9BILA</name>
<reference evidence="2" key="1">
    <citation type="submission" date="2021-02" db="EMBL/GenBank/DDBJ databases">
        <authorList>
            <person name="Nowell W R."/>
        </authorList>
    </citation>
    <scope>NUCLEOTIDE SEQUENCE</scope>
</reference>
<dbReference type="InterPro" id="IPR002035">
    <property type="entry name" value="VWF_A"/>
</dbReference>
<proteinExistence type="predicted"/>
<evidence type="ECO:0000313" key="3">
    <source>
        <dbReference type="EMBL" id="CAF3774634.1"/>
    </source>
</evidence>
<dbReference type="SMART" id="SM00327">
    <property type="entry name" value="VWA"/>
    <property type="match status" value="1"/>
</dbReference>
<dbReference type="EMBL" id="CAJNON010000903">
    <property type="protein sequence ID" value="CAF1401543.1"/>
    <property type="molecule type" value="Genomic_DNA"/>
</dbReference>
<dbReference type="GO" id="GO:0004674">
    <property type="term" value="F:protein serine/threonine kinase activity"/>
    <property type="evidence" value="ECO:0007669"/>
    <property type="project" value="TreeGrafter"/>
</dbReference>